<accession>A0A8H2Y0B0</accession>
<dbReference type="AlphaFoldDB" id="A0A8H2Y0B0"/>
<gene>
    <name evidence="2" type="ORF">RDB_LOCUS47832</name>
</gene>
<feature type="region of interest" description="Disordered" evidence="1">
    <location>
        <begin position="199"/>
        <end position="243"/>
    </location>
</feature>
<organism evidence="2 3">
    <name type="scientific">Rhizoctonia solani</name>
    <dbReference type="NCBI Taxonomy" id="456999"/>
    <lineage>
        <taxon>Eukaryota</taxon>
        <taxon>Fungi</taxon>
        <taxon>Dikarya</taxon>
        <taxon>Basidiomycota</taxon>
        <taxon>Agaricomycotina</taxon>
        <taxon>Agaricomycetes</taxon>
        <taxon>Cantharellales</taxon>
        <taxon>Ceratobasidiaceae</taxon>
        <taxon>Rhizoctonia</taxon>
    </lineage>
</organism>
<name>A0A8H2Y0B0_9AGAM</name>
<dbReference type="EMBL" id="CAJMWX010000931">
    <property type="protein sequence ID" value="CAE6439328.1"/>
    <property type="molecule type" value="Genomic_DNA"/>
</dbReference>
<evidence type="ECO:0000256" key="1">
    <source>
        <dbReference type="SAM" id="MobiDB-lite"/>
    </source>
</evidence>
<comment type="caution">
    <text evidence="2">The sequence shown here is derived from an EMBL/GenBank/DDBJ whole genome shotgun (WGS) entry which is preliminary data.</text>
</comment>
<dbReference type="Proteomes" id="UP000663888">
    <property type="component" value="Unassembled WGS sequence"/>
</dbReference>
<evidence type="ECO:0000313" key="3">
    <source>
        <dbReference type="Proteomes" id="UP000663888"/>
    </source>
</evidence>
<reference evidence="2" key="1">
    <citation type="submission" date="2021-01" db="EMBL/GenBank/DDBJ databases">
        <authorList>
            <person name="Kaushik A."/>
        </authorList>
    </citation>
    <scope>NUCLEOTIDE SEQUENCE</scope>
    <source>
        <strain evidence="2">AG4-R118</strain>
    </source>
</reference>
<protein>
    <submittedName>
        <fullName evidence="2">Uncharacterized protein</fullName>
    </submittedName>
</protein>
<sequence>MSCDYLPLWVAESHGALTVTTTASDSTMTLNNMKLSSSGDTVLIPPQLPTYLSEMHNLKRIVGKPTGEDVKAIHAVIRTQNTMAHLPNFHNPDLSMQLSQHLFGAQLAVYRSNYSMNLLPGETNIYTPPALPSHVPGTLHEIIGAPSDEEIKSAQGVVRSLENLANSPHLFDADLSMQLSQHMFNIQFARYMHDSSQGNFITETDSGEPSPEVLQSSQEAPGEHQTSPKVHRNPELGESGNLCRTNKLMTEIRDTLKNMNRVSIASQNSLARGLNSSSWHECGYDLGAHTLVNENGELPEAHNLPSFQQERSYTRSFLPARALTEDALAQYLRFYNMGDEVLEEGQLSKIKPGMIEDAKNLLAQYVGSRWG</sequence>
<feature type="compositionally biased region" description="Polar residues" evidence="1">
    <location>
        <begin position="213"/>
        <end position="228"/>
    </location>
</feature>
<proteinExistence type="predicted"/>
<evidence type="ECO:0000313" key="2">
    <source>
        <dbReference type="EMBL" id="CAE6439328.1"/>
    </source>
</evidence>